<evidence type="ECO:0000313" key="1">
    <source>
        <dbReference type="EMBL" id="TCT00872.1"/>
    </source>
</evidence>
<organism evidence="1 2">
    <name type="scientific">Pseudofulvimonas gallinarii</name>
    <dbReference type="NCBI Taxonomy" id="634155"/>
    <lineage>
        <taxon>Bacteria</taxon>
        <taxon>Pseudomonadati</taxon>
        <taxon>Pseudomonadota</taxon>
        <taxon>Gammaproteobacteria</taxon>
        <taxon>Lysobacterales</taxon>
        <taxon>Rhodanobacteraceae</taxon>
        <taxon>Pseudofulvimonas</taxon>
    </lineage>
</organism>
<dbReference type="Proteomes" id="UP000294599">
    <property type="component" value="Unassembled WGS sequence"/>
</dbReference>
<name>A0A4R3LKQ4_9GAMM</name>
<dbReference type="InterPro" id="IPR029063">
    <property type="entry name" value="SAM-dependent_MTases_sf"/>
</dbReference>
<dbReference type="GO" id="GO:0032259">
    <property type="term" value="P:methylation"/>
    <property type="evidence" value="ECO:0007669"/>
    <property type="project" value="UniProtKB-KW"/>
</dbReference>
<proteinExistence type="predicted"/>
<dbReference type="RefSeq" id="WP_164484051.1">
    <property type="nucleotide sequence ID" value="NZ_JBHMFH010000001.1"/>
</dbReference>
<keyword evidence="2" id="KW-1185">Reference proteome</keyword>
<dbReference type="SUPFAM" id="SSF53335">
    <property type="entry name" value="S-adenosyl-L-methionine-dependent methyltransferases"/>
    <property type="match status" value="1"/>
</dbReference>
<comment type="caution">
    <text evidence="1">The sequence shown here is derived from an EMBL/GenBank/DDBJ whole genome shotgun (WGS) entry which is preliminary data.</text>
</comment>
<dbReference type="GO" id="GO:0008168">
    <property type="term" value="F:methyltransferase activity"/>
    <property type="evidence" value="ECO:0007669"/>
    <property type="project" value="UniProtKB-KW"/>
</dbReference>
<keyword evidence="1" id="KW-0808">Transferase</keyword>
<evidence type="ECO:0000313" key="2">
    <source>
        <dbReference type="Proteomes" id="UP000294599"/>
    </source>
</evidence>
<accession>A0A4R3LKQ4</accession>
<dbReference type="Gene3D" id="3.40.50.150">
    <property type="entry name" value="Vaccinia Virus protein VP39"/>
    <property type="match status" value="1"/>
</dbReference>
<keyword evidence="1" id="KW-0489">Methyltransferase</keyword>
<reference evidence="1 2" key="1">
    <citation type="submission" date="2019-03" db="EMBL/GenBank/DDBJ databases">
        <title>Genomic Encyclopedia of Type Strains, Phase IV (KMG-IV): sequencing the most valuable type-strain genomes for metagenomic binning, comparative biology and taxonomic classification.</title>
        <authorList>
            <person name="Goeker M."/>
        </authorList>
    </citation>
    <scope>NUCLEOTIDE SEQUENCE [LARGE SCALE GENOMIC DNA]</scope>
    <source>
        <strain evidence="1 2">DSM 21944</strain>
    </source>
</reference>
<sequence length="219" mass="24319">MDESAGLTARTGSPSTRRRLRQAWVFAVNFIKHPRMVGTFAVSSPALVRRLLDGVDWSNRRRVVEFGPGVGTITGAVLDAMAPEARLLAIEMNTDFVRELALRFPDPRLEIVNASAADLEGELAARQWADTDLVISGIPFSTMPAYVRDGILDAVAQSLAPEGEFRVYQYANHVLEPLRARFAVVERETEWRNLVPVRLFRCRQPLIGTGETERSAPSS</sequence>
<gene>
    <name evidence="1" type="ORF">EDC25_102241</name>
</gene>
<dbReference type="EMBL" id="SMAF01000002">
    <property type="protein sequence ID" value="TCT00872.1"/>
    <property type="molecule type" value="Genomic_DNA"/>
</dbReference>
<protein>
    <submittedName>
        <fullName evidence="1">Phospholipid N-methyltransferase</fullName>
    </submittedName>
</protein>
<dbReference type="AlphaFoldDB" id="A0A4R3LKQ4"/>